<proteinExistence type="predicted"/>
<dbReference type="AlphaFoldDB" id="U3A3E6"/>
<keyword evidence="2" id="KW-1185">Reference proteome</keyword>
<dbReference type="RefSeq" id="WP_021690179.1">
    <property type="nucleotide sequence ID" value="NZ_BASZ01000005.1"/>
</dbReference>
<dbReference type="Proteomes" id="UP000016568">
    <property type="component" value="Unassembled WGS sequence"/>
</dbReference>
<accession>U3A3E6</accession>
<dbReference type="KEGG" id="ntd:EGO55_12205"/>
<evidence type="ECO:0000313" key="1">
    <source>
        <dbReference type="EMBL" id="GAD49273.1"/>
    </source>
</evidence>
<organism evidence="1 2">
    <name type="scientific">Caenibius tardaugens NBRC 16725</name>
    <dbReference type="NCBI Taxonomy" id="1219035"/>
    <lineage>
        <taxon>Bacteria</taxon>
        <taxon>Pseudomonadati</taxon>
        <taxon>Pseudomonadota</taxon>
        <taxon>Alphaproteobacteria</taxon>
        <taxon>Sphingomonadales</taxon>
        <taxon>Erythrobacteraceae</taxon>
        <taxon>Caenibius</taxon>
    </lineage>
</organism>
<protein>
    <submittedName>
        <fullName evidence="1">Uncharacterized protein</fullName>
    </submittedName>
</protein>
<evidence type="ECO:0000313" key="2">
    <source>
        <dbReference type="Proteomes" id="UP000016568"/>
    </source>
</evidence>
<name>U3A3E6_9SPHN</name>
<comment type="caution">
    <text evidence="1">The sequence shown here is derived from an EMBL/GenBank/DDBJ whole genome shotgun (WGS) entry which is preliminary data.</text>
</comment>
<dbReference type="EMBL" id="BASZ01000005">
    <property type="protein sequence ID" value="GAD49273.1"/>
    <property type="molecule type" value="Genomic_DNA"/>
</dbReference>
<sequence>MKLWLDAHAYGRSLLWHDREPWDEPASVGRFAGELCHLLRPWRLVMPLAPLLLAGSDRNGSAAERAEAFDIKARSPELRNALTTAVDTLVHSGAAGCYVPMLPGPSTIAPGLADEDMLDDLVASLGDILRIVGAAAAEGIVLVDEADGDARDCLAPLGRVAEHSGARLWIVGDALPRIAWDRLDIDIASQGLVTIPQGANPEAVLETLGRLRNRGE</sequence>
<reference evidence="1 2" key="1">
    <citation type="submission" date="2013-09" db="EMBL/GenBank/DDBJ databases">
        <title>Whole genome shotgun sequence of Novosphingobium tardaugens NBRC 16725.</title>
        <authorList>
            <person name="Isaki S."/>
            <person name="Hosoyama A."/>
            <person name="Tsuchikane K."/>
            <person name="Katsumata H."/>
            <person name="Ando Y."/>
            <person name="Yamazaki S."/>
            <person name="Fujita N."/>
        </authorList>
    </citation>
    <scope>NUCLEOTIDE SEQUENCE [LARGE SCALE GENOMIC DNA]</scope>
    <source>
        <strain evidence="1 2">NBRC 16725</strain>
    </source>
</reference>
<gene>
    <name evidence="1" type="ORF">NT2_05_01930</name>
</gene>